<dbReference type="EMBL" id="WOCE01000024">
    <property type="protein sequence ID" value="KAE9585630.1"/>
    <property type="molecule type" value="Genomic_DNA"/>
</dbReference>
<proteinExistence type="inferred from homology"/>
<keyword evidence="1" id="KW-0819">tRNA processing</keyword>
<dbReference type="GO" id="GO:0002100">
    <property type="term" value="P:tRNA wobble adenosine to inosine editing"/>
    <property type="evidence" value="ECO:0007669"/>
    <property type="project" value="InterPro"/>
</dbReference>
<dbReference type="PANTHER" id="PTHR11079">
    <property type="entry name" value="CYTOSINE DEAMINASE FAMILY MEMBER"/>
    <property type="match status" value="1"/>
</dbReference>
<protein>
    <submittedName>
        <fullName evidence="4">Putative tRNA(Adenine(34)) deaminase</fullName>
    </submittedName>
</protein>
<dbReference type="GO" id="GO:0046872">
    <property type="term" value="F:metal ion binding"/>
    <property type="evidence" value="ECO:0007669"/>
    <property type="project" value="UniProtKB-KW"/>
</dbReference>
<evidence type="ECO:0000313" key="4">
    <source>
        <dbReference type="EMBL" id="KAE9585630.1"/>
    </source>
</evidence>
<dbReference type="InterPro" id="IPR016193">
    <property type="entry name" value="Cytidine_deaminase-like"/>
</dbReference>
<feature type="domain" description="CMP/dCMP-type deaminase" evidence="3">
    <location>
        <begin position="265"/>
        <end position="388"/>
    </location>
</feature>
<reference evidence="5" key="1">
    <citation type="journal article" date="2020" name="Nat. Commun.">
        <title>Genome sequence of the cluster root forming white lupin.</title>
        <authorList>
            <person name="Hufnagel B."/>
            <person name="Marques A."/>
            <person name="Soriano A."/>
            <person name="Marques L."/>
            <person name="Divol F."/>
            <person name="Doumas P."/>
            <person name="Sallet E."/>
            <person name="Mancinotti D."/>
            <person name="Carrere S."/>
            <person name="Marande W."/>
            <person name="Arribat S."/>
            <person name="Keller J."/>
            <person name="Huneau C."/>
            <person name="Blein T."/>
            <person name="Aime D."/>
            <person name="Laguerre M."/>
            <person name="Taylor J."/>
            <person name="Schubert V."/>
            <person name="Nelson M."/>
            <person name="Geu-Flores F."/>
            <person name="Crespi M."/>
            <person name="Gallardo-Guerrero K."/>
            <person name="Delaux P.-M."/>
            <person name="Salse J."/>
            <person name="Berges H."/>
            <person name="Guyot R."/>
            <person name="Gouzy J."/>
            <person name="Peret B."/>
        </authorList>
    </citation>
    <scope>NUCLEOTIDE SEQUENCE [LARGE SCALE GENOMIC DNA]</scope>
    <source>
        <strain evidence="5">cv. Amiga</strain>
    </source>
</reference>
<evidence type="ECO:0000256" key="2">
    <source>
        <dbReference type="ARBA" id="ARBA00038160"/>
    </source>
</evidence>
<dbReference type="Gene3D" id="3.40.140.10">
    <property type="entry name" value="Cytidine Deaminase, domain 2"/>
    <property type="match status" value="1"/>
</dbReference>
<dbReference type="PROSITE" id="PS51747">
    <property type="entry name" value="CYT_DCMP_DEAMINASES_2"/>
    <property type="match status" value="1"/>
</dbReference>
<comment type="caution">
    <text evidence="4">The sequence shown here is derived from an EMBL/GenBank/DDBJ whole genome shotgun (WGS) entry which is preliminary data.</text>
</comment>
<evidence type="ECO:0000313" key="5">
    <source>
        <dbReference type="Proteomes" id="UP000447434"/>
    </source>
</evidence>
<dbReference type="InterPro" id="IPR002125">
    <property type="entry name" value="CMP_dCMP_dom"/>
</dbReference>
<keyword evidence="5" id="KW-1185">Reference proteome</keyword>
<dbReference type="GO" id="GO:0005737">
    <property type="term" value="C:cytoplasm"/>
    <property type="evidence" value="ECO:0007669"/>
    <property type="project" value="TreeGrafter"/>
</dbReference>
<sequence length="432" mass="49219">MNNDIGTWQIVHIPEKEPHDLHHQPTENVVCSVIVPKNANQIVRRLNQIAPLENHRHVKRIHKKILEEGEIQLSVILCLASEADNQLDNLPPHIHELISSYHLNPFITKVCKYAATSKEEWQEQCKFWPTSYHPLTYKIDGITGFSEEDSQSVFKFMQSAIELATSDGLVLNAAVIVDPSAKQIISSACDQVFAWNTCEVDSDINSSCTRKPGLFNSHSILTGFAPREQFHLNGSSNHLKQPFTSVSCLYPWQWAEQKSQSQSSYYWHPLRHAAIVAIESSAARDRCLFPGEGNIEEKHLEFDPEKSWPSAPTKKQKTDCANVEDYDKLNSHSCTSNQPSERPYLCTGYDIYLVWEPCTMCAMALVHQRIRRIFYAFPNPNAGALGSVHRLQGEKSLNHHYAVFRVLLPEQNQHTLRKCYTEVAETEEINIC</sequence>
<gene>
    <name evidence="4" type="ORF">Lalb_Chr24g0393341</name>
</gene>
<accession>A0A6A5LEB0</accession>
<dbReference type="SUPFAM" id="SSF53927">
    <property type="entry name" value="Cytidine deaminase-like"/>
    <property type="match status" value="1"/>
</dbReference>
<organism evidence="4 5">
    <name type="scientific">Lupinus albus</name>
    <name type="common">White lupine</name>
    <name type="synonym">Lupinus termis</name>
    <dbReference type="NCBI Taxonomy" id="3870"/>
    <lineage>
        <taxon>Eukaryota</taxon>
        <taxon>Viridiplantae</taxon>
        <taxon>Streptophyta</taxon>
        <taxon>Embryophyta</taxon>
        <taxon>Tracheophyta</taxon>
        <taxon>Spermatophyta</taxon>
        <taxon>Magnoliopsida</taxon>
        <taxon>eudicotyledons</taxon>
        <taxon>Gunneridae</taxon>
        <taxon>Pentapetalae</taxon>
        <taxon>rosids</taxon>
        <taxon>fabids</taxon>
        <taxon>Fabales</taxon>
        <taxon>Fabaceae</taxon>
        <taxon>Papilionoideae</taxon>
        <taxon>50 kb inversion clade</taxon>
        <taxon>genistoids sensu lato</taxon>
        <taxon>core genistoids</taxon>
        <taxon>Genisteae</taxon>
        <taxon>Lupinus</taxon>
    </lineage>
</organism>
<dbReference type="Pfam" id="PF00383">
    <property type="entry name" value="dCMP_cyt_deam_1"/>
    <property type="match status" value="1"/>
</dbReference>
<dbReference type="GO" id="GO:0052717">
    <property type="term" value="F:tRNA-specific adenosine-34 deaminase activity"/>
    <property type="evidence" value="ECO:0007669"/>
    <property type="project" value="UniProtKB-EC"/>
</dbReference>
<evidence type="ECO:0000259" key="3">
    <source>
        <dbReference type="PROSITE" id="PS51747"/>
    </source>
</evidence>
<dbReference type="PANTHER" id="PTHR11079:SF156">
    <property type="entry name" value="INACTIVE TRNA-SPECIFIC ADENOSINE DEAMINASE-LIKE PROTEIN 3-RELATED"/>
    <property type="match status" value="1"/>
</dbReference>
<dbReference type="OrthoDB" id="3180714at2759"/>
<evidence type="ECO:0000256" key="1">
    <source>
        <dbReference type="ARBA" id="ARBA00022694"/>
    </source>
</evidence>
<comment type="similarity">
    <text evidence="2">Belongs to the cytidine and deoxycytidylate deaminase family. ADAT3 subfamily.</text>
</comment>
<dbReference type="AlphaFoldDB" id="A0A6A5LEB0"/>
<dbReference type="GO" id="GO:0005634">
    <property type="term" value="C:nucleus"/>
    <property type="evidence" value="ECO:0007669"/>
    <property type="project" value="TreeGrafter"/>
</dbReference>
<name>A0A6A5LEB0_LUPAL</name>
<dbReference type="Proteomes" id="UP000447434">
    <property type="component" value="Chromosome 24"/>
</dbReference>